<comment type="caution">
    <text evidence="5">The sequence shown here is derived from an EMBL/GenBank/DDBJ whole genome shotgun (WGS) entry which is preliminary data.</text>
</comment>
<dbReference type="EMBL" id="JAACJP010000032">
    <property type="protein sequence ID" value="KAF5375737.1"/>
    <property type="molecule type" value="Genomic_DNA"/>
</dbReference>
<evidence type="ECO:0000256" key="2">
    <source>
        <dbReference type="PROSITE-ProRule" id="PRU00047"/>
    </source>
</evidence>
<organism evidence="5 6">
    <name type="scientific">Tricholomella constricta</name>
    <dbReference type="NCBI Taxonomy" id="117010"/>
    <lineage>
        <taxon>Eukaryota</taxon>
        <taxon>Fungi</taxon>
        <taxon>Dikarya</taxon>
        <taxon>Basidiomycota</taxon>
        <taxon>Agaricomycotina</taxon>
        <taxon>Agaricomycetes</taxon>
        <taxon>Agaricomycetidae</taxon>
        <taxon>Agaricales</taxon>
        <taxon>Tricholomatineae</taxon>
        <taxon>Lyophyllaceae</taxon>
        <taxon>Tricholomella</taxon>
    </lineage>
</organism>
<dbReference type="SUPFAM" id="SSF57756">
    <property type="entry name" value="Retrovirus zinc finger-like domains"/>
    <property type="match status" value="1"/>
</dbReference>
<dbReference type="GO" id="GO:0008270">
    <property type="term" value="F:zinc ion binding"/>
    <property type="evidence" value="ECO:0007669"/>
    <property type="project" value="UniProtKB-KW"/>
</dbReference>
<proteinExistence type="predicted"/>
<dbReference type="InterPro" id="IPR001878">
    <property type="entry name" value="Znf_CCHC"/>
</dbReference>
<name>A0A8H5H2Z3_9AGAR</name>
<accession>A0A8H5H2Z3</accession>
<dbReference type="AlphaFoldDB" id="A0A8H5H2Z3"/>
<keyword evidence="2" id="KW-0479">Metal-binding</keyword>
<evidence type="ECO:0000313" key="5">
    <source>
        <dbReference type="EMBL" id="KAF5375737.1"/>
    </source>
</evidence>
<protein>
    <recommendedName>
        <fullName evidence="4">CCHC-type domain-containing protein</fullName>
    </recommendedName>
</protein>
<dbReference type="GO" id="GO:0006397">
    <property type="term" value="P:mRNA processing"/>
    <property type="evidence" value="ECO:0007669"/>
    <property type="project" value="UniProtKB-KW"/>
</dbReference>
<feature type="compositionally biased region" description="Low complexity" evidence="3">
    <location>
        <begin position="41"/>
        <end position="53"/>
    </location>
</feature>
<feature type="domain" description="CCHC-type" evidence="4">
    <location>
        <begin position="257"/>
        <end position="271"/>
    </location>
</feature>
<keyword evidence="2" id="KW-0862">Zinc</keyword>
<keyword evidence="6" id="KW-1185">Reference proteome</keyword>
<feature type="region of interest" description="Disordered" evidence="3">
    <location>
        <begin position="1"/>
        <end position="157"/>
    </location>
</feature>
<dbReference type="GO" id="GO:0003676">
    <property type="term" value="F:nucleic acid binding"/>
    <property type="evidence" value="ECO:0007669"/>
    <property type="project" value="InterPro"/>
</dbReference>
<gene>
    <name evidence="5" type="ORF">D9615_009328</name>
</gene>
<keyword evidence="2" id="KW-0863">Zinc-finger</keyword>
<evidence type="ECO:0000256" key="3">
    <source>
        <dbReference type="SAM" id="MobiDB-lite"/>
    </source>
</evidence>
<sequence length="318" mass="34410">MMLGVPTDNDPRRSADPPLATSLPPQRIYSAGQRSAEVRRSPASHPAAPHPNAYTVLGVPRDNDPRRSADPPTGHPTAPHPNAYTVLDNDLRRSAHPPLATPLPPTPTAGQRSAEVRRSPASHPAAPHPNAYTVLGVPTDNNPRRSTDPPLATPLPPTPTHIQCWTTIRGGPLQHQRARWYSATRLHVGAPLAPCHTATCKGPAGVAVAPLVPSSTLQCIAPLDSGTRYIVVVPTLPPGVPMDVDQFRGHPAQDNNCRRCQQPGHCWRDCPLRFDMRHIMPEELDELIMQLMARKDAIPADLTPVSADPTALDTEEDF</sequence>
<evidence type="ECO:0000256" key="1">
    <source>
        <dbReference type="ARBA" id="ARBA00022664"/>
    </source>
</evidence>
<dbReference type="PROSITE" id="PS50158">
    <property type="entry name" value="ZF_CCHC"/>
    <property type="match status" value="1"/>
</dbReference>
<keyword evidence="1" id="KW-0507">mRNA processing</keyword>
<dbReference type="Proteomes" id="UP000565441">
    <property type="component" value="Unassembled WGS sequence"/>
</dbReference>
<dbReference type="InterPro" id="IPR036875">
    <property type="entry name" value="Znf_CCHC_sf"/>
</dbReference>
<feature type="compositionally biased region" description="Low complexity" evidence="3">
    <location>
        <begin position="119"/>
        <end position="131"/>
    </location>
</feature>
<evidence type="ECO:0000313" key="6">
    <source>
        <dbReference type="Proteomes" id="UP000565441"/>
    </source>
</evidence>
<reference evidence="5 6" key="1">
    <citation type="journal article" date="2020" name="ISME J.">
        <title>Uncovering the hidden diversity of litter-decomposition mechanisms in mushroom-forming fungi.</title>
        <authorList>
            <person name="Floudas D."/>
            <person name="Bentzer J."/>
            <person name="Ahren D."/>
            <person name="Johansson T."/>
            <person name="Persson P."/>
            <person name="Tunlid A."/>
        </authorList>
    </citation>
    <scope>NUCLEOTIDE SEQUENCE [LARGE SCALE GENOMIC DNA]</scope>
    <source>
        <strain evidence="5 6">CBS 661.87</strain>
    </source>
</reference>
<dbReference type="OrthoDB" id="3060019at2759"/>
<evidence type="ECO:0000259" key="4">
    <source>
        <dbReference type="PROSITE" id="PS50158"/>
    </source>
</evidence>